<feature type="transmembrane region" description="Helical" evidence="1">
    <location>
        <begin position="108"/>
        <end position="126"/>
    </location>
</feature>
<dbReference type="OrthoDB" id="9809977at2"/>
<keyword evidence="1" id="KW-0812">Transmembrane</keyword>
<feature type="transmembrane region" description="Helical" evidence="1">
    <location>
        <begin position="67"/>
        <end position="87"/>
    </location>
</feature>
<dbReference type="InterPro" id="IPR049713">
    <property type="entry name" value="Pr6Pr-like"/>
</dbReference>
<proteinExistence type="predicted"/>
<dbReference type="Proteomes" id="UP000316125">
    <property type="component" value="Chromosome"/>
</dbReference>
<dbReference type="RefSeq" id="WP_140035674.1">
    <property type="nucleotide sequence ID" value="NZ_CP041040.1"/>
</dbReference>
<sequence length="253" mass="27448">MSKAVISPSTASGLPDSEPARGSLFSHAAVNSRPVALVYRLITLAVILTGVIRHANLLTGDPSWTTVLFYTMVSNLICLAWALLLIVRTVRDLRQSGPLGTSTPSARGSGAVMFAITVTMLIYLIVLVPTRFADGDAEIFSLTDNLIHIITPVLVIIDWLVFVPKGSFRWVDPPLWTLIPYAYLTWAFAYGALGGEFTPGQTYPYPFMDVDALGIAGVTQWIIALTIALVAVGYVFVIIDRALGAIARRVARR</sequence>
<feature type="transmembrane region" description="Helical" evidence="1">
    <location>
        <begin position="146"/>
        <end position="163"/>
    </location>
</feature>
<evidence type="ECO:0000313" key="2">
    <source>
        <dbReference type="EMBL" id="QDE33375.1"/>
    </source>
</evidence>
<accession>A0A4Y5YLE2</accession>
<evidence type="ECO:0000256" key="1">
    <source>
        <dbReference type="SAM" id="Phobius"/>
    </source>
</evidence>
<dbReference type="NCBIfam" id="NF038065">
    <property type="entry name" value="Pr6Pr"/>
    <property type="match status" value="1"/>
</dbReference>
<name>A0A4Y5YLE2_9MICO</name>
<gene>
    <name evidence="2" type="ORF">FIV50_00240</name>
</gene>
<protein>
    <recommendedName>
        <fullName evidence="4">Pr6Pr family membrane protein</fullName>
    </recommendedName>
</protein>
<evidence type="ECO:0008006" key="4">
    <source>
        <dbReference type="Google" id="ProtNLM"/>
    </source>
</evidence>
<reference evidence="2 3" key="1">
    <citation type="submission" date="2019-06" db="EMBL/GenBank/DDBJ databases">
        <title>Complete genome of Microbacterium foliorum M2.</title>
        <authorList>
            <person name="Cao G."/>
        </authorList>
    </citation>
    <scope>NUCLEOTIDE SEQUENCE [LARGE SCALE GENOMIC DNA]</scope>
    <source>
        <strain evidence="2 3">M2</strain>
    </source>
</reference>
<evidence type="ECO:0000313" key="3">
    <source>
        <dbReference type="Proteomes" id="UP000316125"/>
    </source>
</evidence>
<feature type="transmembrane region" description="Helical" evidence="1">
    <location>
        <begin position="175"/>
        <end position="193"/>
    </location>
</feature>
<dbReference type="AlphaFoldDB" id="A0A4Y5YLE2"/>
<feature type="transmembrane region" description="Helical" evidence="1">
    <location>
        <begin position="37"/>
        <end position="55"/>
    </location>
</feature>
<keyword evidence="1" id="KW-1133">Transmembrane helix</keyword>
<feature type="transmembrane region" description="Helical" evidence="1">
    <location>
        <begin position="213"/>
        <end position="239"/>
    </location>
</feature>
<dbReference type="EMBL" id="CP041040">
    <property type="protein sequence ID" value="QDE33375.1"/>
    <property type="molecule type" value="Genomic_DNA"/>
</dbReference>
<keyword evidence="1" id="KW-0472">Membrane</keyword>
<organism evidence="2 3">
    <name type="scientific">Microbacterium foliorum</name>
    <dbReference type="NCBI Taxonomy" id="104336"/>
    <lineage>
        <taxon>Bacteria</taxon>
        <taxon>Bacillati</taxon>
        <taxon>Actinomycetota</taxon>
        <taxon>Actinomycetes</taxon>
        <taxon>Micrococcales</taxon>
        <taxon>Microbacteriaceae</taxon>
        <taxon>Microbacterium</taxon>
    </lineage>
</organism>